<dbReference type="InterPro" id="IPR058595">
    <property type="entry name" value="Avidin-like"/>
</dbReference>
<dbReference type="EMBL" id="JBHMAJ010000001">
    <property type="protein sequence ID" value="MFB9823234.1"/>
    <property type="molecule type" value="Genomic_DNA"/>
</dbReference>
<reference evidence="1" key="1">
    <citation type="submission" date="2024-09" db="EMBL/GenBank/DDBJ databases">
        <authorList>
            <person name="Sun Q."/>
        </authorList>
    </citation>
    <scope>NUCLEOTIDE SEQUENCE [LARGE SCALE GENOMIC DNA]</scope>
    <source>
        <strain evidence="1">JCM 31273</strain>
    </source>
</reference>
<organism evidence="1 2">
    <name type="scientific">Halobaculum roseum</name>
    <dbReference type="NCBI Taxonomy" id="2175149"/>
    <lineage>
        <taxon>Archaea</taxon>
        <taxon>Methanobacteriati</taxon>
        <taxon>Methanobacteriota</taxon>
        <taxon>Stenosarchaea group</taxon>
        <taxon>Halobacteria</taxon>
        <taxon>Halobacteriales</taxon>
        <taxon>Haloferacaceae</taxon>
        <taxon>Halobaculum</taxon>
    </lineage>
</organism>
<name>A0ABD5MHH9_9EURY</name>
<keyword evidence="2" id="KW-1185">Reference proteome</keyword>
<accession>A0ABD5MHH9</accession>
<evidence type="ECO:0000313" key="2">
    <source>
        <dbReference type="Proteomes" id="UP001589595"/>
    </source>
</evidence>
<dbReference type="Proteomes" id="UP001589595">
    <property type="component" value="Unassembled WGS sequence"/>
</dbReference>
<protein>
    <submittedName>
        <fullName evidence="1">Uncharacterized protein</fullName>
    </submittedName>
</protein>
<sequence length="127" mass="14124">MAEDISLDGRTLVGVANDEDGEVGTETRFRFDQTGDRIHATYAGGDIAEGHLLGTFDGRKWEIRYTQINVDGETASGRSVGTVEELADGRVRVEDEWKWESKVGAGESVLEEVEEIDEIDRIDEFDD</sequence>
<dbReference type="GeneID" id="67209528"/>
<gene>
    <name evidence="1" type="ORF">ACFFOL_03405</name>
</gene>
<comment type="caution">
    <text evidence="1">The sequence shown here is derived from an EMBL/GenBank/DDBJ whole genome shotgun (WGS) entry which is preliminary data.</text>
</comment>
<dbReference type="RefSeq" id="WP_222922285.1">
    <property type="nucleotide sequence ID" value="NZ_CP082286.1"/>
</dbReference>
<evidence type="ECO:0000313" key="1">
    <source>
        <dbReference type="EMBL" id="MFB9823234.1"/>
    </source>
</evidence>
<proteinExistence type="predicted"/>
<dbReference type="Pfam" id="PF26421">
    <property type="entry name" value="Avidin_like"/>
    <property type="match status" value="1"/>
</dbReference>
<dbReference type="AlphaFoldDB" id="A0ABD5MHH9"/>